<comment type="caution">
    <text evidence="2">The sequence shown here is derived from an EMBL/GenBank/DDBJ whole genome shotgun (WGS) entry which is preliminary data.</text>
</comment>
<keyword evidence="1" id="KW-0732">Signal</keyword>
<dbReference type="AlphaFoldDB" id="A0A016S2P6"/>
<proteinExistence type="predicted"/>
<accession>A0A016S2P6</accession>
<keyword evidence="3" id="KW-1185">Reference proteome</keyword>
<feature type="signal peptide" evidence="1">
    <location>
        <begin position="1"/>
        <end position="23"/>
    </location>
</feature>
<dbReference type="EMBL" id="JARK01001643">
    <property type="protein sequence ID" value="EYB84915.1"/>
    <property type="molecule type" value="Genomic_DNA"/>
</dbReference>
<reference evidence="3" key="1">
    <citation type="journal article" date="2015" name="Nat. Genet.">
        <title>The genome and transcriptome of the zoonotic hookworm Ancylostoma ceylanicum identify infection-specific gene families.</title>
        <authorList>
            <person name="Schwarz E.M."/>
            <person name="Hu Y."/>
            <person name="Antoshechkin I."/>
            <person name="Miller M.M."/>
            <person name="Sternberg P.W."/>
            <person name="Aroian R.V."/>
        </authorList>
    </citation>
    <scope>NUCLEOTIDE SEQUENCE</scope>
    <source>
        <strain evidence="3">HY135</strain>
    </source>
</reference>
<dbReference type="Proteomes" id="UP000024635">
    <property type="component" value="Unassembled WGS sequence"/>
</dbReference>
<name>A0A016S2P6_9BILA</name>
<sequence>MLIYLRITSCYLLLRPLTSAVHADFFTLVVSSSQHELVMSRYDVDHERRCEDHKEFNSEPEMIARNRQKTPESADRRCSWLRSAGFGWRNRAGRDCFGVGPLTSTPSSRLALLASRRVCALGDARAVSAQPARPTSL</sequence>
<evidence type="ECO:0000256" key="1">
    <source>
        <dbReference type="SAM" id="SignalP"/>
    </source>
</evidence>
<organism evidence="2 3">
    <name type="scientific">Ancylostoma ceylanicum</name>
    <dbReference type="NCBI Taxonomy" id="53326"/>
    <lineage>
        <taxon>Eukaryota</taxon>
        <taxon>Metazoa</taxon>
        <taxon>Ecdysozoa</taxon>
        <taxon>Nematoda</taxon>
        <taxon>Chromadorea</taxon>
        <taxon>Rhabditida</taxon>
        <taxon>Rhabditina</taxon>
        <taxon>Rhabditomorpha</taxon>
        <taxon>Strongyloidea</taxon>
        <taxon>Ancylostomatidae</taxon>
        <taxon>Ancylostomatinae</taxon>
        <taxon>Ancylostoma</taxon>
    </lineage>
</organism>
<protein>
    <recommendedName>
        <fullName evidence="4">Secreted protein</fullName>
    </recommendedName>
</protein>
<evidence type="ECO:0000313" key="3">
    <source>
        <dbReference type="Proteomes" id="UP000024635"/>
    </source>
</evidence>
<gene>
    <name evidence="2" type="primary">Acey_s0307.g2020</name>
    <name evidence="2" type="ORF">Y032_0307g2020</name>
</gene>
<feature type="chain" id="PRO_5001488950" description="Secreted protein" evidence="1">
    <location>
        <begin position="24"/>
        <end position="137"/>
    </location>
</feature>
<evidence type="ECO:0000313" key="2">
    <source>
        <dbReference type="EMBL" id="EYB84915.1"/>
    </source>
</evidence>
<evidence type="ECO:0008006" key="4">
    <source>
        <dbReference type="Google" id="ProtNLM"/>
    </source>
</evidence>